<sequence>MVLAHGLLISRVSSLDRYHCLLPSNPAYPTREHIGVFRDSSIFVIPWGYLYEVWLLKEDHDGGNLGVKYFA</sequence>
<accession>A0AAV1SU79</accession>
<dbReference type="AlphaFoldDB" id="A0AAV1SU79"/>
<dbReference type="Proteomes" id="UP001314170">
    <property type="component" value="Unassembled WGS sequence"/>
</dbReference>
<feature type="non-terminal residue" evidence="1">
    <location>
        <position position="1"/>
    </location>
</feature>
<organism evidence="1 2">
    <name type="scientific">Dovyalis caffra</name>
    <dbReference type="NCBI Taxonomy" id="77055"/>
    <lineage>
        <taxon>Eukaryota</taxon>
        <taxon>Viridiplantae</taxon>
        <taxon>Streptophyta</taxon>
        <taxon>Embryophyta</taxon>
        <taxon>Tracheophyta</taxon>
        <taxon>Spermatophyta</taxon>
        <taxon>Magnoliopsida</taxon>
        <taxon>eudicotyledons</taxon>
        <taxon>Gunneridae</taxon>
        <taxon>Pentapetalae</taxon>
        <taxon>rosids</taxon>
        <taxon>fabids</taxon>
        <taxon>Malpighiales</taxon>
        <taxon>Salicaceae</taxon>
        <taxon>Flacourtieae</taxon>
        <taxon>Dovyalis</taxon>
    </lineage>
</organism>
<keyword evidence="2" id="KW-1185">Reference proteome</keyword>
<name>A0AAV1SU79_9ROSI</name>
<dbReference type="EMBL" id="CAWUPB010001199">
    <property type="protein sequence ID" value="CAK7357580.1"/>
    <property type="molecule type" value="Genomic_DNA"/>
</dbReference>
<reference evidence="1 2" key="1">
    <citation type="submission" date="2024-01" db="EMBL/GenBank/DDBJ databases">
        <authorList>
            <person name="Waweru B."/>
        </authorList>
    </citation>
    <scope>NUCLEOTIDE SEQUENCE [LARGE SCALE GENOMIC DNA]</scope>
</reference>
<comment type="caution">
    <text evidence="1">The sequence shown here is derived from an EMBL/GenBank/DDBJ whole genome shotgun (WGS) entry which is preliminary data.</text>
</comment>
<protein>
    <submittedName>
        <fullName evidence="1">Uncharacterized protein</fullName>
    </submittedName>
</protein>
<evidence type="ECO:0000313" key="1">
    <source>
        <dbReference type="EMBL" id="CAK7357580.1"/>
    </source>
</evidence>
<evidence type="ECO:0000313" key="2">
    <source>
        <dbReference type="Proteomes" id="UP001314170"/>
    </source>
</evidence>
<proteinExistence type="predicted"/>
<gene>
    <name evidence="1" type="ORF">DCAF_LOCUS27870</name>
</gene>